<dbReference type="STRING" id="599839.J4I829"/>
<feature type="compositionally biased region" description="Low complexity" evidence="5">
    <location>
        <begin position="682"/>
        <end position="745"/>
    </location>
</feature>
<feature type="region of interest" description="Disordered" evidence="5">
    <location>
        <begin position="829"/>
        <end position="876"/>
    </location>
</feature>
<dbReference type="GO" id="GO:0016020">
    <property type="term" value="C:membrane"/>
    <property type="evidence" value="ECO:0007669"/>
    <property type="project" value="UniProtKB-SubCell"/>
</dbReference>
<feature type="region of interest" description="Disordered" evidence="5">
    <location>
        <begin position="891"/>
        <end position="965"/>
    </location>
</feature>
<evidence type="ECO:0000313" key="7">
    <source>
        <dbReference type="EMBL" id="CCL98691.1"/>
    </source>
</evidence>
<feature type="region of interest" description="Disordered" evidence="5">
    <location>
        <begin position="474"/>
        <end position="504"/>
    </location>
</feature>
<dbReference type="InterPro" id="IPR051694">
    <property type="entry name" value="Immunoregulatory_rcpt-like"/>
</dbReference>
<organism evidence="7 8">
    <name type="scientific">Fibroporia radiculosa</name>
    <dbReference type="NCBI Taxonomy" id="599839"/>
    <lineage>
        <taxon>Eukaryota</taxon>
        <taxon>Fungi</taxon>
        <taxon>Dikarya</taxon>
        <taxon>Basidiomycota</taxon>
        <taxon>Agaricomycotina</taxon>
        <taxon>Agaricomycetes</taxon>
        <taxon>Polyporales</taxon>
        <taxon>Fibroporiaceae</taxon>
        <taxon>Fibroporia</taxon>
    </lineage>
</organism>
<name>J4I829_9APHY</name>
<evidence type="ECO:0000256" key="4">
    <source>
        <dbReference type="ARBA" id="ARBA00023136"/>
    </source>
</evidence>
<dbReference type="AlphaFoldDB" id="J4I829"/>
<feature type="compositionally biased region" description="Low complexity" evidence="5">
    <location>
        <begin position="893"/>
        <end position="919"/>
    </location>
</feature>
<dbReference type="OrthoDB" id="2576334at2759"/>
<feature type="compositionally biased region" description="Polar residues" evidence="5">
    <location>
        <begin position="564"/>
        <end position="574"/>
    </location>
</feature>
<evidence type="ECO:0000256" key="1">
    <source>
        <dbReference type="ARBA" id="ARBA00004167"/>
    </source>
</evidence>
<keyword evidence="2 6" id="KW-0812">Transmembrane</keyword>
<feature type="compositionally biased region" description="Low complexity" evidence="5">
    <location>
        <begin position="575"/>
        <end position="590"/>
    </location>
</feature>
<feature type="compositionally biased region" description="Polar residues" evidence="5">
    <location>
        <begin position="948"/>
        <end position="957"/>
    </location>
</feature>
<dbReference type="GeneID" id="24093602"/>
<evidence type="ECO:0000256" key="3">
    <source>
        <dbReference type="ARBA" id="ARBA00022989"/>
    </source>
</evidence>
<accession>J4I829</accession>
<proteinExistence type="predicted"/>
<comment type="subcellular location">
    <subcellularLocation>
        <location evidence="1">Membrane</location>
        <topology evidence="1">Single-pass membrane protein</topology>
    </subcellularLocation>
</comment>
<dbReference type="HOGENOM" id="CLU_306747_0_0_1"/>
<dbReference type="RefSeq" id="XP_012177974.1">
    <property type="nucleotide sequence ID" value="XM_012322584.1"/>
</dbReference>
<feature type="compositionally biased region" description="Polar residues" evidence="5">
    <location>
        <begin position="830"/>
        <end position="850"/>
    </location>
</feature>
<feature type="region of interest" description="Disordered" evidence="5">
    <location>
        <begin position="666"/>
        <end position="800"/>
    </location>
</feature>
<dbReference type="PANTHER" id="PTHR15549">
    <property type="entry name" value="PAIRED IMMUNOGLOBULIN-LIKE TYPE 2 RECEPTOR"/>
    <property type="match status" value="1"/>
</dbReference>
<protein>
    <submittedName>
        <fullName evidence="7">Uncharacterized protein</fullName>
    </submittedName>
</protein>
<dbReference type="Proteomes" id="UP000006352">
    <property type="component" value="Unassembled WGS sequence"/>
</dbReference>
<keyword evidence="3 6" id="KW-1133">Transmembrane helix</keyword>
<dbReference type="Gene3D" id="2.60.120.260">
    <property type="entry name" value="Galactose-binding domain-like"/>
    <property type="match status" value="1"/>
</dbReference>
<keyword evidence="4 6" id="KW-0472">Membrane</keyword>
<feature type="region of interest" description="Disordered" evidence="5">
    <location>
        <begin position="525"/>
        <end position="648"/>
    </location>
</feature>
<gene>
    <name evidence="7" type="ORF">FIBRA_00694</name>
</gene>
<evidence type="ECO:0000256" key="5">
    <source>
        <dbReference type="SAM" id="MobiDB-lite"/>
    </source>
</evidence>
<dbReference type="InParanoid" id="J4I829"/>
<evidence type="ECO:0000256" key="6">
    <source>
        <dbReference type="SAM" id="Phobius"/>
    </source>
</evidence>
<evidence type="ECO:0000313" key="8">
    <source>
        <dbReference type="Proteomes" id="UP000006352"/>
    </source>
</evidence>
<feature type="compositionally biased region" description="Basic residues" evidence="5">
    <location>
        <begin position="525"/>
        <end position="536"/>
    </location>
</feature>
<feature type="transmembrane region" description="Helical" evidence="6">
    <location>
        <begin position="408"/>
        <end position="432"/>
    </location>
</feature>
<evidence type="ECO:0000256" key="2">
    <source>
        <dbReference type="ARBA" id="ARBA00022692"/>
    </source>
</evidence>
<dbReference type="GO" id="GO:0071944">
    <property type="term" value="C:cell periphery"/>
    <property type="evidence" value="ECO:0007669"/>
    <property type="project" value="UniProtKB-ARBA"/>
</dbReference>
<dbReference type="PANTHER" id="PTHR15549:SF30">
    <property type="entry name" value="MID2 DOMAIN-CONTAINING PROTEIN"/>
    <property type="match status" value="1"/>
</dbReference>
<dbReference type="EMBL" id="HE796896">
    <property type="protein sequence ID" value="CCL98691.1"/>
    <property type="molecule type" value="Genomic_DNA"/>
</dbReference>
<feature type="compositionally biased region" description="Polar residues" evidence="5">
    <location>
        <begin position="765"/>
        <end position="775"/>
    </location>
</feature>
<reference evidence="7 8" key="1">
    <citation type="journal article" date="2012" name="Appl. Environ. Microbiol.">
        <title>Short-read sequencing for genomic analysis of the brown rot fungus Fibroporia radiculosa.</title>
        <authorList>
            <person name="Tang J.D."/>
            <person name="Perkins A.D."/>
            <person name="Sonstegard T.S."/>
            <person name="Schroeder S.G."/>
            <person name="Burgess S.C."/>
            <person name="Diehl S.V."/>
        </authorList>
    </citation>
    <scope>NUCLEOTIDE SEQUENCE [LARGE SCALE GENOMIC DNA]</scope>
    <source>
        <strain evidence="7 8">TFFH 294</strain>
    </source>
</reference>
<sequence>MAVPVFPIIIDDTSPTVAYAPFADTYGTPNLTAGWNPYYTDLGFSSNTGSLSTGTGVSNVGAGTSLHLTAHDGAEFAIKWNGTAVDIHGTVTAPASSSLSYTVVLDGNATTNYFSSLSSPATVNTAATDVLASFSNLADGPHELVITVRNPGTSTSASATDVDAAVAFDRAVVYIDGAQARATPSSSSTSVSPSATAIVTTTVSDDNISYHGQWTYAPDLLTSDPAEAFHTSMNIGDSARVEFNASVATTLFCRRVFEALALWVTRYPGLVAVNYHSDILGLSRTPLHAIPRPPLLRVLSDIGAVTLAGLTTPSSGTYNITLDDTLYPALSARASFTSSSPTILFYASGLDPTVIHSLEIMNAGPAQGSVDEGKYLVVLVGGVNVTRPEFSPETPTPSTSTSLSPGTIAALAVGVTLAVFAIVGVLIAVMWWRRHARRRKQEMMVNPQLSYWRSNWRKWFSHGPASVHDGEAAVQTSAEKDSGWAGERVRSSGEGGVLEIGDHSHDYDAVKEIEEDDDEAARRRLVKGKSPQRVRHASQNSDGSFSIDLPELSSTPLEYPPASFPSTPQPMSLRSQLSTLPKLSSSTSPRSPRPRGPRDMHGRDNSQGILLSHIVTPPAEGDDEEEGVPPLRVGFAEEQGRPERRTERYLSTGAFSLPYSLKQALARSADTSVVEGKDVGTSRSSGLLSFLDFSSSTSGSTSASASRNRSVRNSRSNSTRSGRNSARQSAKSQGTSSSAPSAGSSVPPERRMSLGLSMTIAGGPTASQPSLTPDISLQPVPLPPTVSIPLTSHPRDVSDPDRLFPDPANMLPSPTDSIPLTVSDIHFRHSSTTSHLSDSRRTSAVRTSGSHRPAHPPLPGQYSGPSSPTEAHREDRTPVVRQAIVQKLMGIQPGPASSSSTTATPTNSPTIPAASTPTLAPVPAPAPAAGHRRRPSVADALSAGGSPATLSFGQISSAFGFGSRR</sequence>
<feature type="compositionally biased region" description="Basic and acidic residues" evidence="5">
    <location>
        <begin position="478"/>
        <end position="491"/>
    </location>
</feature>
<feature type="compositionally biased region" description="Basic and acidic residues" evidence="5">
    <location>
        <begin position="638"/>
        <end position="648"/>
    </location>
</feature>
<keyword evidence="8" id="KW-1185">Reference proteome</keyword>